<dbReference type="PROSITE" id="PS51502">
    <property type="entry name" value="S_R_A_B_BARREL"/>
    <property type="match status" value="1"/>
</dbReference>
<evidence type="ECO:0000256" key="1">
    <source>
        <dbReference type="ARBA" id="ARBA00011738"/>
    </source>
</evidence>
<name>A0AAE0PIP1_SORBR</name>
<dbReference type="PANTHER" id="PTHR33178">
    <property type="match status" value="1"/>
</dbReference>
<accession>A0AAE0PIP1</accession>
<dbReference type="Proteomes" id="UP001281003">
    <property type="component" value="Unassembled WGS sequence"/>
</dbReference>
<dbReference type="InterPro" id="IPR013097">
    <property type="entry name" value="Dabb"/>
</dbReference>
<evidence type="ECO:0000256" key="2">
    <source>
        <dbReference type="SAM" id="Phobius"/>
    </source>
</evidence>
<dbReference type="InterPro" id="IPR044662">
    <property type="entry name" value="HS1/DABB1-like"/>
</dbReference>
<protein>
    <submittedName>
        <fullName evidence="4">Stress responsive A/B barrel domain-containing protein</fullName>
    </submittedName>
</protein>
<proteinExistence type="predicted"/>
<reference evidence="4" key="2">
    <citation type="submission" date="2023-07" db="EMBL/GenBank/DDBJ databases">
        <authorList>
            <consortium name="Lawrence Berkeley National Laboratory"/>
            <person name="Haridas S."/>
            <person name="Hensen N."/>
            <person name="Bonometti L."/>
            <person name="Westerberg I."/>
            <person name="Brannstrom I.O."/>
            <person name="Guillou S."/>
            <person name="Cros-Aarteil S."/>
            <person name="Calhoun S."/>
            <person name="Kuo A."/>
            <person name="Mondo S."/>
            <person name="Pangilinan J."/>
            <person name="Riley R."/>
            <person name="LaButti K."/>
            <person name="Andreopoulos B."/>
            <person name="Lipzen A."/>
            <person name="Chen C."/>
            <person name="Yanf M."/>
            <person name="Daum C."/>
            <person name="Ng V."/>
            <person name="Clum A."/>
            <person name="Steindorff A."/>
            <person name="Ohm R."/>
            <person name="Martin F."/>
            <person name="Silar P."/>
            <person name="Natvig D."/>
            <person name="Lalanne C."/>
            <person name="Gautier V."/>
            <person name="Ament-velasquez S.L."/>
            <person name="Kruys A."/>
            <person name="Hutchinson M.I."/>
            <person name="Powell A.J."/>
            <person name="Barry K."/>
            <person name="Miller A.N."/>
            <person name="Grigoriev I.V."/>
            <person name="Debuchy R."/>
            <person name="Gladieux P."/>
            <person name="Thoren M.H."/>
            <person name="Johannesson H."/>
        </authorList>
    </citation>
    <scope>NUCLEOTIDE SEQUENCE</scope>
    <source>
        <strain evidence="4">FGSC 1904</strain>
    </source>
</reference>
<keyword evidence="5" id="KW-1185">Reference proteome</keyword>
<dbReference type="Pfam" id="PF07876">
    <property type="entry name" value="Dabb"/>
    <property type="match status" value="1"/>
</dbReference>
<evidence type="ECO:0000313" key="5">
    <source>
        <dbReference type="Proteomes" id="UP001281003"/>
    </source>
</evidence>
<dbReference type="AlphaFoldDB" id="A0AAE0PIP1"/>
<dbReference type="EMBL" id="JAUTDP010000003">
    <property type="protein sequence ID" value="KAK3400786.1"/>
    <property type="molecule type" value="Genomic_DNA"/>
</dbReference>
<sequence>MRRPQIHILRLLVAILAAVGLILLFDPLGLRIASSSALGGLGLGVGSFYPSDNRAGGWFMSSTITHIVLFKFKAGAGRERVDAISNRFLGLKEQCVTMAQQTYIRKISGGRDNSPEGLQGGLTHAFVVEFESAAERDYYVNLDPVHQAFKKDIEPFVEKVTVVDFANGAF</sequence>
<reference evidence="4" key="1">
    <citation type="journal article" date="2023" name="Mol. Phylogenet. Evol.">
        <title>Genome-scale phylogeny and comparative genomics of the fungal order Sordariales.</title>
        <authorList>
            <person name="Hensen N."/>
            <person name="Bonometti L."/>
            <person name="Westerberg I."/>
            <person name="Brannstrom I.O."/>
            <person name="Guillou S."/>
            <person name="Cros-Aarteil S."/>
            <person name="Calhoun S."/>
            <person name="Haridas S."/>
            <person name="Kuo A."/>
            <person name="Mondo S."/>
            <person name="Pangilinan J."/>
            <person name="Riley R."/>
            <person name="LaButti K."/>
            <person name="Andreopoulos B."/>
            <person name="Lipzen A."/>
            <person name="Chen C."/>
            <person name="Yan M."/>
            <person name="Daum C."/>
            <person name="Ng V."/>
            <person name="Clum A."/>
            <person name="Steindorff A."/>
            <person name="Ohm R.A."/>
            <person name="Martin F."/>
            <person name="Silar P."/>
            <person name="Natvig D.O."/>
            <person name="Lalanne C."/>
            <person name="Gautier V."/>
            <person name="Ament-Velasquez S.L."/>
            <person name="Kruys A."/>
            <person name="Hutchinson M.I."/>
            <person name="Powell A.J."/>
            <person name="Barry K."/>
            <person name="Miller A.N."/>
            <person name="Grigoriev I.V."/>
            <person name="Debuchy R."/>
            <person name="Gladieux P."/>
            <person name="Hiltunen Thoren M."/>
            <person name="Johannesson H."/>
        </authorList>
    </citation>
    <scope>NUCLEOTIDE SEQUENCE</scope>
    <source>
        <strain evidence="4">FGSC 1904</strain>
    </source>
</reference>
<evidence type="ECO:0000313" key="4">
    <source>
        <dbReference type="EMBL" id="KAK3400786.1"/>
    </source>
</evidence>
<dbReference type="PANTHER" id="PTHR33178:SF10">
    <property type="entry name" value="STRESS-RESPONSE A_B BARREL DOMAIN-CONTAINING PROTEIN"/>
    <property type="match status" value="1"/>
</dbReference>
<dbReference type="SMART" id="SM00886">
    <property type="entry name" value="Dabb"/>
    <property type="match status" value="1"/>
</dbReference>
<feature type="transmembrane region" description="Helical" evidence="2">
    <location>
        <begin position="6"/>
        <end position="25"/>
    </location>
</feature>
<comment type="subunit">
    <text evidence="1">Homodimer.</text>
</comment>
<keyword evidence="2" id="KW-0472">Membrane</keyword>
<keyword evidence="2" id="KW-1133">Transmembrane helix</keyword>
<dbReference type="SUPFAM" id="SSF54909">
    <property type="entry name" value="Dimeric alpha+beta barrel"/>
    <property type="match status" value="1"/>
</dbReference>
<evidence type="ECO:0000259" key="3">
    <source>
        <dbReference type="PROSITE" id="PS51502"/>
    </source>
</evidence>
<feature type="domain" description="Stress-response A/B barrel" evidence="3">
    <location>
        <begin position="64"/>
        <end position="165"/>
    </location>
</feature>
<organism evidence="4 5">
    <name type="scientific">Sordaria brevicollis</name>
    <dbReference type="NCBI Taxonomy" id="83679"/>
    <lineage>
        <taxon>Eukaryota</taxon>
        <taxon>Fungi</taxon>
        <taxon>Dikarya</taxon>
        <taxon>Ascomycota</taxon>
        <taxon>Pezizomycotina</taxon>
        <taxon>Sordariomycetes</taxon>
        <taxon>Sordariomycetidae</taxon>
        <taxon>Sordariales</taxon>
        <taxon>Sordariaceae</taxon>
        <taxon>Sordaria</taxon>
    </lineage>
</organism>
<comment type="caution">
    <text evidence="4">The sequence shown here is derived from an EMBL/GenBank/DDBJ whole genome shotgun (WGS) entry which is preliminary data.</text>
</comment>
<keyword evidence="2" id="KW-0812">Transmembrane</keyword>
<gene>
    <name evidence="4" type="ORF">B0T20DRAFT_153156</name>
</gene>
<dbReference type="InterPro" id="IPR011008">
    <property type="entry name" value="Dimeric_a/b-barrel"/>
</dbReference>
<dbReference type="Gene3D" id="3.30.70.100">
    <property type="match status" value="1"/>
</dbReference>